<name>A0A383U276_9FLAO</name>
<dbReference type="GO" id="GO:0008745">
    <property type="term" value="F:N-acetylmuramoyl-L-alanine amidase activity"/>
    <property type="evidence" value="ECO:0007669"/>
    <property type="project" value="InterPro"/>
</dbReference>
<dbReference type="EMBL" id="UNSC01000007">
    <property type="protein sequence ID" value="SZD73945.1"/>
    <property type="molecule type" value="Genomic_DNA"/>
</dbReference>
<organism evidence="2 3">
    <name type="scientific">Candidatus Ornithobacterium hominis</name>
    <dbReference type="NCBI Taxonomy" id="2497989"/>
    <lineage>
        <taxon>Bacteria</taxon>
        <taxon>Pseudomonadati</taxon>
        <taxon>Bacteroidota</taxon>
        <taxon>Flavobacteriia</taxon>
        <taxon>Flavobacteriales</taxon>
        <taxon>Weeksellaceae</taxon>
        <taxon>Ornithobacterium</taxon>
    </lineage>
</organism>
<proteinExistence type="predicted"/>
<dbReference type="InterPro" id="IPR002508">
    <property type="entry name" value="MurNAc-LAA_cat"/>
</dbReference>
<dbReference type="Gene3D" id="3.40.630.40">
    <property type="entry name" value="Zn-dependent exopeptidases"/>
    <property type="match status" value="1"/>
</dbReference>
<dbReference type="Proteomes" id="UP000262142">
    <property type="component" value="Unassembled WGS sequence"/>
</dbReference>
<dbReference type="OrthoDB" id="957753at2"/>
<dbReference type="AlphaFoldDB" id="A0A383U276"/>
<dbReference type="SUPFAM" id="SSF53187">
    <property type="entry name" value="Zn-dependent exopeptidases"/>
    <property type="match status" value="1"/>
</dbReference>
<gene>
    <name evidence="2" type="ORF">SAMEA104719789_01399</name>
</gene>
<dbReference type="CDD" id="cd02696">
    <property type="entry name" value="MurNAc-LAA"/>
    <property type="match status" value="1"/>
</dbReference>
<dbReference type="RefSeq" id="WP_119059619.1">
    <property type="nucleotide sequence ID" value="NZ_UNSC01000007.1"/>
</dbReference>
<dbReference type="GO" id="GO:0009253">
    <property type="term" value="P:peptidoglycan catabolic process"/>
    <property type="evidence" value="ECO:0007669"/>
    <property type="project" value="InterPro"/>
</dbReference>
<accession>A0A383U276</accession>
<evidence type="ECO:0000313" key="2">
    <source>
        <dbReference type="EMBL" id="SZD73945.1"/>
    </source>
</evidence>
<evidence type="ECO:0000313" key="3">
    <source>
        <dbReference type="Proteomes" id="UP000262142"/>
    </source>
</evidence>
<dbReference type="Pfam" id="PF01520">
    <property type="entry name" value="Amidase_3"/>
    <property type="match status" value="1"/>
</dbReference>
<evidence type="ECO:0000259" key="1">
    <source>
        <dbReference type="Pfam" id="PF01520"/>
    </source>
</evidence>
<feature type="domain" description="MurNAc-LAA" evidence="1">
    <location>
        <begin position="13"/>
        <end position="128"/>
    </location>
</feature>
<sequence length="141" mass="15745">MIQLGLDKVFPSAGHHDKDSGAVANGYIERDEMKLLREMIVAELKKRNHAHDTDADWETNRQYQNRIRKQLRTGDVVVDLHLNAARPSVSGIEVFISKNAGTDSKNMAKEALEGLCKITGTKSRGVRTICTLVLLKLFLCV</sequence>
<keyword evidence="3" id="KW-1185">Reference proteome</keyword>
<reference evidence="2 3" key="1">
    <citation type="submission" date="2018-09" db="EMBL/GenBank/DDBJ databases">
        <authorList>
            <consortium name="Pathogen Informatics"/>
        </authorList>
    </citation>
    <scope>NUCLEOTIDE SEQUENCE [LARGE SCALE GENOMIC DNA]</scope>
    <source>
        <strain evidence="2 3">OH-22767</strain>
    </source>
</reference>
<protein>
    <submittedName>
        <fullName evidence="2">N-acetylmuramoyl-L-alanine amidase</fullName>
    </submittedName>
</protein>